<dbReference type="AlphaFoldDB" id="A0A9Q0J0G7"/>
<proteinExistence type="predicted"/>
<organism evidence="2 3">
    <name type="scientific">Turnera subulata</name>
    <dbReference type="NCBI Taxonomy" id="218843"/>
    <lineage>
        <taxon>Eukaryota</taxon>
        <taxon>Viridiplantae</taxon>
        <taxon>Streptophyta</taxon>
        <taxon>Embryophyta</taxon>
        <taxon>Tracheophyta</taxon>
        <taxon>Spermatophyta</taxon>
        <taxon>Magnoliopsida</taxon>
        <taxon>eudicotyledons</taxon>
        <taxon>Gunneridae</taxon>
        <taxon>Pentapetalae</taxon>
        <taxon>rosids</taxon>
        <taxon>fabids</taxon>
        <taxon>Malpighiales</taxon>
        <taxon>Passifloraceae</taxon>
        <taxon>Turnera</taxon>
    </lineage>
</organism>
<evidence type="ECO:0000313" key="3">
    <source>
        <dbReference type="Proteomes" id="UP001141552"/>
    </source>
</evidence>
<sequence length="312" mass="36162">MTMAFSSSYSLLRESAAYPVFSNRRWLAYFNFTDCSLFLVNPFSPSPSQEDIITLPSFKTFKAFIPLEIEDFCRLPDTVPHVVGKIALSSSPTEDDCVVMLWLGHYLREDFSPDDRRRKHLILSDFAFCRIGDTRWTFLERGINQQEDDLPQYTGEIIYCNKDKLFYAYNIDGELEAFDLNNTSSPGDVYDNATWDTDYLVESPQGDLLKIERYYLCLEKDGSIMESKYADYLKVRYRTVYFIVYKMDVEKQMAEDFNLEDMAVFVGKNQSFCVSVGDYPGLSPNSIYFSDDLSKVMEIYDCSHGGHAKWHL</sequence>
<evidence type="ECO:0000259" key="1">
    <source>
        <dbReference type="Pfam" id="PF03478"/>
    </source>
</evidence>
<dbReference type="PANTHER" id="PTHR44259">
    <property type="entry name" value="OS07G0183000 PROTEIN-RELATED"/>
    <property type="match status" value="1"/>
</dbReference>
<dbReference type="Proteomes" id="UP001141552">
    <property type="component" value="Unassembled WGS sequence"/>
</dbReference>
<protein>
    <recommendedName>
        <fullName evidence="1">KIB1-4 beta-propeller domain-containing protein</fullName>
    </recommendedName>
</protein>
<evidence type="ECO:0000313" key="2">
    <source>
        <dbReference type="EMBL" id="KAJ4823230.1"/>
    </source>
</evidence>
<gene>
    <name evidence="2" type="ORF">Tsubulata_004497</name>
</gene>
<keyword evidence="3" id="KW-1185">Reference proteome</keyword>
<dbReference type="EMBL" id="JAKUCV010007499">
    <property type="protein sequence ID" value="KAJ4823230.1"/>
    <property type="molecule type" value="Genomic_DNA"/>
</dbReference>
<reference evidence="2" key="1">
    <citation type="submission" date="2022-02" db="EMBL/GenBank/DDBJ databases">
        <authorList>
            <person name="Henning P.M."/>
            <person name="McCubbin A.G."/>
            <person name="Shore J.S."/>
        </authorList>
    </citation>
    <scope>NUCLEOTIDE SEQUENCE</scope>
    <source>
        <strain evidence="2">F60SS</strain>
        <tissue evidence="2">Leaves</tissue>
    </source>
</reference>
<reference evidence="2" key="2">
    <citation type="journal article" date="2023" name="Plants (Basel)">
        <title>Annotation of the Turnera subulata (Passifloraceae) Draft Genome Reveals the S-Locus Evolved after the Divergence of Turneroideae from Passifloroideae in a Stepwise Manner.</title>
        <authorList>
            <person name="Henning P.M."/>
            <person name="Roalson E.H."/>
            <person name="Mir W."/>
            <person name="McCubbin A.G."/>
            <person name="Shore J.S."/>
        </authorList>
    </citation>
    <scope>NUCLEOTIDE SEQUENCE</scope>
    <source>
        <strain evidence="2">F60SS</strain>
    </source>
</reference>
<dbReference type="OrthoDB" id="642536at2759"/>
<accession>A0A9Q0J0G7</accession>
<dbReference type="PANTHER" id="PTHR44259:SF37">
    <property type="entry name" value="DUF1618 DOMAIN-CONTAINING PROTEIN"/>
    <property type="match status" value="1"/>
</dbReference>
<dbReference type="InterPro" id="IPR005174">
    <property type="entry name" value="KIB1-4_b-propeller"/>
</dbReference>
<name>A0A9Q0J0G7_9ROSI</name>
<dbReference type="Pfam" id="PF03478">
    <property type="entry name" value="Beta-prop_KIB1-4"/>
    <property type="match status" value="1"/>
</dbReference>
<dbReference type="InterPro" id="IPR050942">
    <property type="entry name" value="F-box_BR-signaling"/>
</dbReference>
<feature type="domain" description="KIB1-4 beta-propeller" evidence="1">
    <location>
        <begin position="21"/>
        <end position="301"/>
    </location>
</feature>
<comment type="caution">
    <text evidence="2">The sequence shown here is derived from an EMBL/GenBank/DDBJ whole genome shotgun (WGS) entry which is preliminary data.</text>
</comment>